<organism evidence="3 5">
    <name type="scientific">Eragrostis curvula</name>
    <name type="common">weeping love grass</name>
    <dbReference type="NCBI Taxonomy" id="38414"/>
    <lineage>
        <taxon>Eukaryota</taxon>
        <taxon>Viridiplantae</taxon>
        <taxon>Streptophyta</taxon>
        <taxon>Embryophyta</taxon>
        <taxon>Tracheophyta</taxon>
        <taxon>Spermatophyta</taxon>
        <taxon>Magnoliopsida</taxon>
        <taxon>Liliopsida</taxon>
        <taxon>Poales</taxon>
        <taxon>Poaceae</taxon>
        <taxon>PACMAD clade</taxon>
        <taxon>Chloridoideae</taxon>
        <taxon>Eragrostideae</taxon>
        <taxon>Eragrostidinae</taxon>
        <taxon>Eragrostis</taxon>
    </lineage>
</organism>
<accession>A0A5J9WPW0</accession>
<feature type="chain" id="PRO_5036370738" description="Extensin domain-containing protein" evidence="2">
    <location>
        <begin position="29"/>
        <end position="99"/>
    </location>
</feature>
<comment type="caution">
    <text evidence="3">The sequence shown here is derived from an EMBL/GenBank/DDBJ whole genome shotgun (WGS) entry which is preliminary data.</text>
</comment>
<evidence type="ECO:0008006" key="6">
    <source>
        <dbReference type="Google" id="ProtNLM"/>
    </source>
</evidence>
<feature type="region of interest" description="Disordered" evidence="1">
    <location>
        <begin position="42"/>
        <end position="99"/>
    </location>
</feature>
<gene>
    <name evidence="3" type="ORF">EJB05_01572</name>
    <name evidence="4" type="ORF">EJB05_01573</name>
</gene>
<evidence type="ECO:0000313" key="4">
    <source>
        <dbReference type="EMBL" id="TVU50209.1"/>
    </source>
</evidence>
<evidence type="ECO:0000256" key="1">
    <source>
        <dbReference type="SAM" id="MobiDB-lite"/>
    </source>
</evidence>
<evidence type="ECO:0000256" key="2">
    <source>
        <dbReference type="SAM" id="SignalP"/>
    </source>
</evidence>
<keyword evidence="5" id="KW-1185">Reference proteome</keyword>
<dbReference type="Gramene" id="TVU50209">
    <property type="protein sequence ID" value="TVU50209"/>
    <property type="gene ID" value="EJB05_01573"/>
</dbReference>
<reference evidence="3 5" key="1">
    <citation type="journal article" date="2019" name="Sci. Rep.">
        <title>A high-quality genome of Eragrostis curvula grass provides insights into Poaceae evolution and supports new strategies to enhance forage quality.</title>
        <authorList>
            <person name="Carballo J."/>
            <person name="Santos B.A.C.M."/>
            <person name="Zappacosta D."/>
            <person name="Garbus I."/>
            <person name="Selva J.P."/>
            <person name="Gallo C.A."/>
            <person name="Diaz A."/>
            <person name="Albertini E."/>
            <person name="Caccamo M."/>
            <person name="Echenique V."/>
        </authorList>
    </citation>
    <scope>NUCLEOTIDE SEQUENCE [LARGE SCALE GENOMIC DNA]</scope>
    <source>
        <strain evidence="5">cv. Victoria</strain>
        <tissue evidence="3">Leaf</tissue>
    </source>
</reference>
<dbReference type="EMBL" id="RWGY01000002">
    <property type="protein sequence ID" value="TVU50209.1"/>
    <property type="molecule type" value="Genomic_DNA"/>
</dbReference>
<feature type="compositionally biased region" description="Polar residues" evidence="1">
    <location>
        <begin position="84"/>
        <end position="99"/>
    </location>
</feature>
<name>A0A5J9WPW0_9POAL</name>
<dbReference type="AlphaFoldDB" id="A0A5J9WPW0"/>
<evidence type="ECO:0000313" key="5">
    <source>
        <dbReference type="Proteomes" id="UP000324897"/>
    </source>
</evidence>
<protein>
    <recommendedName>
        <fullName evidence="6">Extensin domain-containing protein</fullName>
    </recommendedName>
</protein>
<evidence type="ECO:0000313" key="3">
    <source>
        <dbReference type="EMBL" id="TVU50208.1"/>
    </source>
</evidence>
<dbReference type="Proteomes" id="UP000324897">
    <property type="component" value="Chromosome 6"/>
</dbReference>
<dbReference type="Gramene" id="TVU50208">
    <property type="protein sequence ID" value="TVU50208"/>
    <property type="gene ID" value="EJB05_01572"/>
</dbReference>
<sequence>MATKVNSASSSLAAVLLLLLLMFPVAIPSPVTAPIHRGDIPDPPYISYYPPPPPPPIPDDPLPPPPPPAEGGLRGSLGDALKKTNGSPPQGTPEESLNF</sequence>
<dbReference type="EMBL" id="RWGY01000002">
    <property type="protein sequence ID" value="TVU50208.1"/>
    <property type="molecule type" value="Genomic_DNA"/>
</dbReference>
<keyword evidence="2" id="KW-0732">Signal</keyword>
<feature type="signal peptide" evidence="2">
    <location>
        <begin position="1"/>
        <end position="28"/>
    </location>
</feature>
<proteinExistence type="predicted"/>
<feature type="compositionally biased region" description="Pro residues" evidence="1">
    <location>
        <begin position="42"/>
        <end position="69"/>
    </location>
</feature>